<name>A0A7R9HZI5_9NEOP</name>
<protein>
    <submittedName>
        <fullName evidence="1">Uncharacterized protein</fullName>
    </submittedName>
</protein>
<evidence type="ECO:0000313" key="1">
    <source>
        <dbReference type="EMBL" id="CAD7441321.1"/>
    </source>
</evidence>
<dbReference type="EMBL" id="OD565281">
    <property type="protein sequence ID" value="CAD7441321.1"/>
    <property type="molecule type" value="Genomic_DNA"/>
</dbReference>
<reference evidence="1" key="1">
    <citation type="submission" date="2020-11" db="EMBL/GenBank/DDBJ databases">
        <authorList>
            <person name="Tran Van P."/>
        </authorList>
    </citation>
    <scope>NUCLEOTIDE SEQUENCE</scope>
</reference>
<sequence length="116" mass="13469">MHEIREKNLFKSCVYHNAMVCLDTQSTLETRGELFVKLKQIAYYQPKFILVNAHWHSDAQRKYKSDDISSNLTQQKHICQSHFHFSTLYGKLVVVDKDLISAVIDLIVKCLSNVVI</sequence>
<gene>
    <name evidence="1" type="ORF">TBIB3V08_LOCUS3791</name>
</gene>
<dbReference type="AlphaFoldDB" id="A0A7R9HZI5"/>
<organism evidence="1">
    <name type="scientific">Timema bartmani</name>
    <dbReference type="NCBI Taxonomy" id="61472"/>
    <lineage>
        <taxon>Eukaryota</taxon>
        <taxon>Metazoa</taxon>
        <taxon>Ecdysozoa</taxon>
        <taxon>Arthropoda</taxon>
        <taxon>Hexapoda</taxon>
        <taxon>Insecta</taxon>
        <taxon>Pterygota</taxon>
        <taxon>Neoptera</taxon>
        <taxon>Polyneoptera</taxon>
        <taxon>Phasmatodea</taxon>
        <taxon>Timematodea</taxon>
        <taxon>Timematoidea</taxon>
        <taxon>Timematidae</taxon>
        <taxon>Timema</taxon>
    </lineage>
</organism>
<accession>A0A7R9HZI5</accession>
<proteinExistence type="predicted"/>